<gene>
    <name evidence="2" type="ORF">ENO08_02440</name>
</gene>
<dbReference type="AlphaFoldDB" id="A0A7V2AU41"/>
<feature type="region of interest" description="Disordered" evidence="1">
    <location>
        <begin position="94"/>
        <end position="114"/>
    </location>
</feature>
<proteinExistence type="predicted"/>
<protein>
    <submittedName>
        <fullName evidence="2">Uncharacterized protein</fullName>
    </submittedName>
</protein>
<name>A0A7V2AU41_UNCEI</name>
<organism evidence="2">
    <name type="scientific">Eiseniibacteriota bacterium</name>
    <dbReference type="NCBI Taxonomy" id="2212470"/>
    <lineage>
        <taxon>Bacteria</taxon>
        <taxon>Candidatus Eiseniibacteriota</taxon>
    </lineage>
</organism>
<sequence>MKTGPFIHDNFLTLAFSMETELPRGASVSFEGFGLFFRTGGKREIYALSLRKSLSESIQIMASGALEAGTDEERVCNSQISLAVRYLFPYSPGEKPAAETPEQGLLPVPAFDEK</sequence>
<evidence type="ECO:0000313" key="2">
    <source>
        <dbReference type="EMBL" id="HER43303.1"/>
    </source>
</evidence>
<dbReference type="EMBL" id="DSEC01000172">
    <property type="protein sequence ID" value="HER43303.1"/>
    <property type="molecule type" value="Genomic_DNA"/>
</dbReference>
<comment type="caution">
    <text evidence="2">The sequence shown here is derived from an EMBL/GenBank/DDBJ whole genome shotgun (WGS) entry which is preliminary data.</text>
</comment>
<evidence type="ECO:0000256" key="1">
    <source>
        <dbReference type="SAM" id="MobiDB-lite"/>
    </source>
</evidence>
<accession>A0A7V2AU41</accession>
<dbReference type="Proteomes" id="UP000886069">
    <property type="component" value="Unassembled WGS sequence"/>
</dbReference>
<reference evidence="2" key="1">
    <citation type="journal article" date="2020" name="mSystems">
        <title>Genome- and Community-Level Interaction Insights into Carbon Utilization and Element Cycling Functions of Hydrothermarchaeota in Hydrothermal Sediment.</title>
        <authorList>
            <person name="Zhou Z."/>
            <person name="Liu Y."/>
            <person name="Xu W."/>
            <person name="Pan J."/>
            <person name="Luo Z.H."/>
            <person name="Li M."/>
        </authorList>
    </citation>
    <scope>NUCLEOTIDE SEQUENCE [LARGE SCALE GENOMIC DNA]</scope>
    <source>
        <strain evidence="2">SpSt-1233</strain>
    </source>
</reference>